<dbReference type="PANTHER" id="PTHR34639:SF1">
    <property type="entry name" value="PROTEIN FLATTOP"/>
    <property type="match status" value="1"/>
</dbReference>
<dbReference type="GO" id="GO:0036064">
    <property type="term" value="C:ciliary basal body"/>
    <property type="evidence" value="ECO:0007669"/>
    <property type="project" value="TreeGrafter"/>
</dbReference>
<dbReference type="CDD" id="cd23705">
    <property type="entry name" value="Flattop"/>
    <property type="match status" value="1"/>
</dbReference>
<evidence type="ECO:0000313" key="7">
    <source>
        <dbReference type="RefSeq" id="XP_055366357.1"/>
    </source>
</evidence>
<dbReference type="PANTHER" id="PTHR34639">
    <property type="entry name" value="PROTEIN FLATTOP"/>
    <property type="match status" value="1"/>
</dbReference>
<evidence type="ECO:0000313" key="6">
    <source>
        <dbReference type="Proteomes" id="UP000515150"/>
    </source>
</evidence>
<keyword evidence="6" id="KW-1185">Reference proteome</keyword>
<reference evidence="7" key="1">
    <citation type="submission" date="2025-08" db="UniProtKB">
        <authorList>
            <consortium name="RefSeq"/>
        </authorList>
    </citation>
    <scope>IDENTIFICATION</scope>
</reference>
<evidence type="ECO:0000256" key="4">
    <source>
        <dbReference type="ARBA" id="ARBA00045261"/>
    </source>
</evidence>
<gene>
    <name evidence="7" type="primary">cfap126</name>
</gene>
<dbReference type="GeneID" id="114859130"/>
<evidence type="ECO:0000256" key="1">
    <source>
        <dbReference type="ARBA" id="ARBA00009887"/>
    </source>
</evidence>
<dbReference type="Pfam" id="PF22611">
    <property type="entry name" value="CFAP126"/>
    <property type="match status" value="1"/>
</dbReference>
<dbReference type="CTD" id="257177"/>
<proteinExistence type="inferred from homology"/>
<name>A0A9W2XXC4_BETSP</name>
<evidence type="ECO:0000256" key="2">
    <source>
        <dbReference type="ARBA" id="ARBA00019181"/>
    </source>
</evidence>
<dbReference type="InterPro" id="IPR038797">
    <property type="entry name" value="Fltp"/>
</dbReference>
<dbReference type="GO" id="GO:0044782">
    <property type="term" value="P:cilium organization"/>
    <property type="evidence" value="ECO:0007669"/>
    <property type="project" value="TreeGrafter"/>
</dbReference>
<dbReference type="AlphaFoldDB" id="A0A9W2XXC4"/>
<feature type="region of interest" description="Disordered" evidence="5">
    <location>
        <begin position="115"/>
        <end position="236"/>
    </location>
</feature>
<protein>
    <recommendedName>
        <fullName evidence="2">Protein Flattop</fullName>
    </recommendedName>
    <alternativeName>
        <fullName evidence="3">Cilia- and flagella-associated protein 126</fullName>
    </alternativeName>
</protein>
<dbReference type="RefSeq" id="XP_055366357.1">
    <property type="nucleotide sequence ID" value="XM_055510382.1"/>
</dbReference>
<feature type="compositionally biased region" description="Polar residues" evidence="5">
    <location>
        <begin position="155"/>
        <end position="166"/>
    </location>
</feature>
<comment type="function">
    <text evidence="4">Microtubule inner protein (MIP) part of the dynein-decorated doublet microtubules (DMTs) in cilia axoneme. Acts as a regulator of cilium basal body docking and positioning in mono- and multiciliated cells. Regulates basal body docking and cilia formation in multiciliated lung cells. Regulates kinocilium positioning and stereocilia bundle morphogenesis in the inner ear.</text>
</comment>
<comment type="similarity">
    <text evidence="1">Belongs to the Flattop family.</text>
</comment>
<accession>A0A9W2XXC4</accession>
<dbReference type="OrthoDB" id="521617at2759"/>
<evidence type="ECO:0000256" key="3">
    <source>
        <dbReference type="ARBA" id="ARBA00033306"/>
    </source>
</evidence>
<evidence type="ECO:0000256" key="5">
    <source>
        <dbReference type="SAM" id="MobiDB-lite"/>
    </source>
</evidence>
<organism evidence="6 7">
    <name type="scientific">Betta splendens</name>
    <name type="common">Siamese fighting fish</name>
    <dbReference type="NCBI Taxonomy" id="158456"/>
    <lineage>
        <taxon>Eukaryota</taxon>
        <taxon>Metazoa</taxon>
        <taxon>Chordata</taxon>
        <taxon>Craniata</taxon>
        <taxon>Vertebrata</taxon>
        <taxon>Euteleostomi</taxon>
        <taxon>Actinopterygii</taxon>
        <taxon>Neopterygii</taxon>
        <taxon>Teleostei</taxon>
        <taxon>Neoteleostei</taxon>
        <taxon>Acanthomorphata</taxon>
        <taxon>Anabantaria</taxon>
        <taxon>Anabantiformes</taxon>
        <taxon>Anabantoidei</taxon>
        <taxon>Osphronemidae</taxon>
        <taxon>Betta</taxon>
    </lineage>
</organism>
<dbReference type="Proteomes" id="UP000515150">
    <property type="component" value="Chromosome 7"/>
</dbReference>
<sequence length="236" mass="25558">MLLGNVSATQTKAIQTCRPVSQQISLHFDPQYDSAFKSHRLQNWCETSAKHFKERPAAHEGHTTFVANDRGHLLPGVAKSGSAWPDYKGTWDLPARIPARHINPTARSAHGLSRLQSWGLDRQHTSRSPPQRGSKNTEEDVGLKINEGTSGPEITASQNKESQSAAIGSIDHPAEDKQATGASRNDRPPSQCPVTEEKPTPRAAAEEGTNTDAGEVRPASNVSEKAASKRARSCSK</sequence>